<evidence type="ECO:0000313" key="3">
    <source>
        <dbReference type="Proteomes" id="UP000033187"/>
    </source>
</evidence>
<dbReference type="KEGG" id="fil:BN1229_v1_0577"/>
<dbReference type="Proteomes" id="UP000033187">
    <property type="component" value="Chromosome 1"/>
</dbReference>
<dbReference type="AlphaFoldDB" id="A0A0D6JC11"/>
<keyword evidence="2" id="KW-0808">Transferase</keyword>
<dbReference type="InterPro" id="IPR001048">
    <property type="entry name" value="Asp/Glu/Uridylate_kinase"/>
</dbReference>
<accession>A0A0D6JC11</accession>
<dbReference type="OrthoDB" id="6683219at2"/>
<name>A0A0D6JC11_9HYPH</name>
<protein>
    <submittedName>
        <fullName evidence="2">Uridylate kinase</fullName>
    </submittedName>
</protein>
<dbReference type="RefSeq" id="WP_052743638.1">
    <property type="nucleotide sequence ID" value="NZ_LN829118.1"/>
</dbReference>
<sequence length="207" mass="21907">MSQEPIVVKIGGSLARSADVLERVLAIVARSPRGVAVVPGGGVFADAVRQAQTMFGFDDLAAHRMAILGMHQTGLMFAALAPALDTSENLAEIADKVPSGEKLVWLPLNDCENDAALPATWDTTSDAIAARLAERLGRLKVIFLKSRSGGELSSVHALAEERIIDPIAARIIENAGLDFEVIAADEETRLCEILGVSMQVDVPPAPC</sequence>
<proteinExistence type="predicted"/>
<feature type="domain" description="Aspartate/glutamate/uridylate kinase" evidence="1">
    <location>
        <begin position="6"/>
        <end position="147"/>
    </location>
</feature>
<dbReference type="GO" id="GO:0016301">
    <property type="term" value="F:kinase activity"/>
    <property type="evidence" value="ECO:0007669"/>
    <property type="project" value="UniProtKB-KW"/>
</dbReference>
<dbReference type="SUPFAM" id="SSF53633">
    <property type="entry name" value="Carbamate kinase-like"/>
    <property type="match status" value="1"/>
</dbReference>
<reference evidence="3" key="1">
    <citation type="submission" date="2015-02" db="EMBL/GenBank/DDBJ databases">
        <authorList>
            <person name="Chooi Y.-H."/>
        </authorList>
    </citation>
    <scope>NUCLEOTIDE SEQUENCE [LARGE SCALE GENOMIC DNA]</scope>
    <source>
        <strain evidence="3">strain Y</strain>
    </source>
</reference>
<dbReference type="Gene3D" id="3.40.1160.10">
    <property type="entry name" value="Acetylglutamate kinase-like"/>
    <property type="match status" value="1"/>
</dbReference>
<evidence type="ECO:0000259" key="1">
    <source>
        <dbReference type="Pfam" id="PF00696"/>
    </source>
</evidence>
<keyword evidence="3" id="KW-1185">Reference proteome</keyword>
<gene>
    <name evidence="2" type="ORF">YBN1229_v1_0579</name>
</gene>
<dbReference type="KEGG" id="fiy:BN1229_v1_0579"/>
<dbReference type="EMBL" id="LN829119">
    <property type="protein sequence ID" value="CPR15951.1"/>
    <property type="molecule type" value="Genomic_DNA"/>
</dbReference>
<evidence type="ECO:0000313" key="2">
    <source>
        <dbReference type="EMBL" id="CPR15951.1"/>
    </source>
</evidence>
<dbReference type="InterPro" id="IPR036393">
    <property type="entry name" value="AceGlu_kinase-like_sf"/>
</dbReference>
<keyword evidence="2" id="KW-0418">Kinase</keyword>
<organism evidence="2 3">
    <name type="scientific">Candidatus Filomicrobium marinum</name>
    <dbReference type="NCBI Taxonomy" id="1608628"/>
    <lineage>
        <taxon>Bacteria</taxon>
        <taxon>Pseudomonadati</taxon>
        <taxon>Pseudomonadota</taxon>
        <taxon>Alphaproteobacteria</taxon>
        <taxon>Hyphomicrobiales</taxon>
        <taxon>Hyphomicrobiaceae</taxon>
        <taxon>Filomicrobium</taxon>
    </lineage>
</organism>
<dbReference type="Pfam" id="PF00696">
    <property type="entry name" value="AA_kinase"/>
    <property type="match status" value="1"/>
</dbReference>